<comment type="subcellular location">
    <subcellularLocation>
        <location evidence="2">Cytoplasm</location>
    </subcellularLocation>
    <subcellularLocation>
        <location evidence="1">Nucleus</location>
    </subcellularLocation>
</comment>
<dbReference type="PROSITE" id="PS51450">
    <property type="entry name" value="LRR"/>
    <property type="match status" value="1"/>
</dbReference>
<dbReference type="InterPro" id="IPR058546">
    <property type="entry name" value="RPS4B/Roq1-like_LRR"/>
</dbReference>
<keyword evidence="9" id="KW-0520">NAD</keyword>
<dbReference type="Gene3D" id="3.40.50.10140">
    <property type="entry name" value="Toll/interleukin-1 receptor homology (TIR) domain"/>
    <property type="match status" value="1"/>
</dbReference>
<keyword evidence="6" id="KW-0677">Repeat</keyword>
<evidence type="ECO:0000256" key="1">
    <source>
        <dbReference type="ARBA" id="ARBA00004123"/>
    </source>
</evidence>
<evidence type="ECO:0000256" key="3">
    <source>
        <dbReference type="ARBA" id="ARBA00011982"/>
    </source>
</evidence>
<dbReference type="GO" id="GO:0043531">
    <property type="term" value="F:ADP binding"/>
    <property type="evidence" value="ECO:0007669"/>
    <property type="project" value="InterPro"/>
</dbReference>
<dbReference type="InterPro" id="IPR058192">
    <property type="entry name" value="WHD_ROQ1-like"/>
</dbReference>
<dbReference type="SUPFAM" id="SSF52058">
    <property type="entry name" value="L domain-like"/>
    <property type="match status" value="1"/>
</dbReference>
<dbReference type="InterPro" id="IPR035897">
    <property type="entry name" value="Toll_tir_struct_dom_sf"/>
</dbReference>
<evidence type="ECO:0000256" key="4">
    <source>
        <dbReference type="ARBA" id="ARBA00022490"/>
    </source>
</evidence>
<evidence type="ECO:0000259" key="13">
    <source>
        <dbReference type="PROSITE" id="PS50104"/>
    </source>
</evidence>
<dbReference type="GO" id="GO:0043068">
    <property type="term" value="P:positive regulation of programmed cell death"/>
    <property type="evidence" value="ECO:0007669"/>
    <property type="project" value="UniProtKB-ARBA"/>
</dbReference>
<dbReference type="PROSITE" id="PS50104">
    <property type="entry name" value="TIR"/>
    <property type="match status" value="1"/>
</dbReference>
<sequence length="1247" mass="142025">MAPTTSSSVFSLGWSWDVFLSFRGEDTRFTFTDHLYSALRQQKGIRTFRDDEGLDRGEEIGSSLLKAIEESRMCIVVFSKTYAHSKWCLDELAKIMECKTQKGQIVVPVFYHVDPCDVRNQTRSFGEAFDKYQKVPEDKVMRWKAALTEAANLSGYHVQDGYESQAIQRIVQDILSRNLKLLHVGDKLIGMERRLKEMASRISIDSNDVRVIGIYGMDGIGKTTLAKVVYNKIVHQFDGASFFLNISSQQLNLLQLQKQLLRDILGEDIPTISDNSEGSYEIRRMFMSKKVLVVFDDVNYFDQLESLVQNRSTFGPGSRIIVTSRDKHLLVWLKVDALYEAKELNCKEAIQLFSLHAFHMNSHKKGFKNLSRCIVDYCKGLPIALEVLGSLLFGKKKFEWKIVLQRLEKRPNMQIQNVLMRGFQTLDHYSKDVFLDVACFFKGEDLDFVERILEYGCTGRRVLNDKCLISIFDKKLLMHDLMQKAGWEIVREQYHNEPGKWSRLWDPENVYHVLTTNTGTKRIEGIFLNMSLSNEIHLTSDAFKKMTRLRLLRVYQNAENNSIVSNTVHLPRDFKFPSHELRYLHWDGWTLESLPSNFDGEKLVELSLRHSSLKYLWKRRKCLPKLEVINLGNSQQLMQCPNLSFAPCVERLILDGCTSLPEVHPSVTKLKRLMILNLKNCKMLHYFPSITGLRFLEVLNLSGCSKIDKFPEIQGCMEYLLELNLEGTAIVELPPSVVFLPRLVLLDMQNCKNLRILPSNIYSLKSLGTLVLSGCSGLERFPEIMEVMECLQKLLLDGTSIKELSPSIVHLKGLQLLNMRKCKNLRSLPNSICSLRSLETLIVSGCSKLSKLPEDLGRLQFLMKLQADGTAITQLPLSLFHLRNLKELSFRGCKGSTSNSWISSLLFRLLHRENSDGTSLQLPYLSGLYSKYLDLSGCNLTDRSINDNLGHLRFLEELNLSRNNLVTIPEEVNRLSHLKVLSVNQCKSLQEISKLPPSIKLLDAGDCISLESLSVLSPQSPQYLSSSSCLRPLTFKLPNCFALAQDNVTTILEKLHQNFLPEIEYSIVLPGSTIPEWFQHPSIGSSVTIDLPPNWHNKDFLGFALCSVLSLEEDEIIQGPGLICCNFEFKEGPYLSSSISWTHSGDRVVETDHIWLVYQPGAKLMIPKSSSLNKFRKITAYFSLSGASHVVKNCGIHLIYARDKKVNQQTRYTSAKRSSDGSGYYCLEETQPKRLRGGEICEEGSHA</sequence>
<dbReference type="InterPro" id="IPR027417">
    <property type="entry name" value="P-loop_NTPase"/>
</dbReference>
<keyword evidence="7" id="KW-0378">Hydrolase</keyword>
<evidence type="ECO:0000256" key="5">
    <source>
        <dbReference type="ARBA" id="ARBA00022614"/>
    </source>
</evidence>
<proteinExistence type="inferred from homology"/>
<dbReference type="InterPro" id="IPR036390">
    <property type="entry name" value="WH_DNA-bd_sf"/>
</dbReference>
<dbReference type="FunFam" id="3.40.50.10140:FF:000007">
    <property type="entry name" value="Disease resistance protein (TIR-NBS-LRR class)"/>
    <property type="match status" value="1"/>
</dbReference>
<gene>
    <name evidence="14" type="primary">DSC1_73</name>
    <name evidence="14" type="ORF">CK203_045003</name>
</gene>
<evidence type="ECO:0000256" key="10">
    <source>
        <dbReference type="ARBA" id="ARBA00023242"/>
    </source>
</evidence>
<comment type="similarity">
    <text evidence="12">Belongs to the disease resistance TIR-NB-LRR family.</text>
</comment>
<dbReference type="Pfam" id="PF01582">
    <property type="entry name" value="TIR"/>
    <property type="match status" value="1"/>
</dbReference>
<evidence type="ECO:0000256" key="7">
    <source>
        <dbReference type="ARBA" id="ARBA00022801"/>
    </source>
</evidence>
<evidence type="ECO:0000313" key="15">
    <source>
        <dbReference type="Proteomes" id="UP000288805"/>
    </source>
</evidence>
<evidence type="ECO:0000256" key="8">
    <source>
        <dbReference type="ARBA" id="ARBA00022821"/>
    </source>
</evidence>
<dbReference type="InterPro" id="IPR045344">
    <property type="entry name" value="C-JID"/>
</dbReference>
<dbReference type="FunFam" id="3.80.10.10:FF:000386">
    <property type="entry name" value="Disease resistance protein RPS4"/>
    <property type="match status" value="1"/>
</dbReference>
<dbReference type="Gene3D" id="3.40.50.300">
    <property type="entry name" value="P-loop containing nucleotide triphosphate hydrolases"/>
    <property type="match status" value="1"/>
</dbReference>
<dbReference type="Pfam" id="PF23282">
    <property type="entry name" value="WHD_ROQ1"/>
    <property type="match status" value="1"/>
</dbReference>
<dbReference type="InterPro" id="IPR000157">
    <property type="entry name" value="TIR_dom"/>
</dbReference>
<dbReference type="InterPro" id="IPR044974">
    <property type="entry name" value="Disease_R_plants"/>
</dbReference>
<dbReference type="SMART" id="SM00255">
    <property type="entry name" value="TIR"/>
    <property type="match status" value="1"/>
</dbReference>
<dbReference type="GO" id="GO:0061809">
    <property type="term" value="F:NAD+ nucleosidase activity, cyclic ADP-ribose generating"/>
    <property type="evidence" value="ECO:0007669"/>
    <property type="project" value="UniProtKB-EC"/>
</dbReference>
<dbReference type="SUPFAM" id="SSF52200">
    <property type="entry name" value="Toll/Interleukin receptor TIR domain"/>
    <property type="match status" value="1"/>
</dbReference>
<dbReference type="EMBL" id="QGNW01000169">
    <property type="protein sequence ID" value="RVW88917.1"/>
    <property type="molecule type" value="Genomic_DNA"/>
</dbReference>
<dbReference type="GO" id="GO:0007165">
    <property type="term" value="P:signal transduction"/>
    <property type="evidence" value="ECO:0007669"/>
    <property type="project" value="InterPro"/>
</dbReference>
<reference evidence="14 15" key="1">
    <citation type="journal article" date="2018" name="PLoS Genet.">
        <title>Population sequencing reveals clonal diversity and ancestral inbreeding in the grapevine cultivar Chardonnay.</title>
        <authorList>
            <person name="Roach M.J."/>
            <person name="Johnson D.L."/>
            <person name="Bohlmann J."/>
            <person name="van Vuuren H.J."/>
            <person name="Jones S.J."/>
            <person name="Pretorius I.S."/>
            <person name="Schmidt S.A."/>
            <person name="Borneman A.R."/>
        </authorList>
    </citation>
    <scope>NUCLEOTIDE SEQUENCE [LARGE SCALE GENOMIC DNA]</scope>
    <source>
        <strain evidence="15">cv. Chardonnay</strain>
        <tissue evidence="14">Leaf</tissue>
    </source>
</reference>
<accession>A0A438HWT6</accession>
<dbReference type="GO" id="GO:0050832">
    <property type="term" value="P:defense response to fungus"/>
    <property type="evidence" value="ECO:0007669"/>
    <property type="project" value="UniProtKB-ARBA"/>
</dbReference>
<dbReference type="PRINTS" id="PR00364">
    <property type="entry name" value="DISEASERSIST"/>
</dbReference>
<dbReference type="Pfam" id="PF23286">
    <property type="entry name" value="LRR_13"/>
    <property type="match status" value="2"/>
</dbReference>
<keyword evidence="5" id="KW-0433">Leucine-rich repeat</keyword>
<dbReference type="PANTHER" id="PTHR11017:SF570">
    <property type="entry name" value="DISEASE RESISTANCE PROTEIN (TIR-NBS CLASS)-RELATED"/>
    <property type="match status" value="1"/>
</dbReference>
<dbReference type="Pfam" id="PF20160">
    <property type="entry name" value="C-JID"/>
    <property type="match status" value="1"/>
</dbReference>
<name>A0A438HWT6_VITVI</name>
<dbReference type="InterPro" id="IPR042197">
    <property type="entry name" value="Apaf_helical"/>
</dbReference>
<evidence type="ECO:0000256" key="2">
    <source>
        <dbReference type="ARBA" id="ARBA00004496"/>
    </source>
</evidence>
<feature type="domain" description="TIR" evidence="13">
    <location>
        <begin position="14"/>
        <end position="178"/>
    </location>
</feature>
<dbReference type="Gene3D" id="3.80.10.10">
    <property type="entry name" value="Ribonuclease Inhibitor"/>
    <property type="match status" value="3"/>
</dbReference>
<keyword evidence="8" id="KW-0611">Plant defense</keyword>
<dbReference type="InterPro" id="IPR002182">
    <property type="entry name" value="NB-ARC"/>
</dbReference>
<dbReference type="GO" id="GO:0005634">
    <property type="term" value="C:nucleus"/>
    <property type="evidence" value="ECO:0007669"/>
    <property type="project" value="UniProtKB-SubCell"/>
</dbReference>
<evidence type="ECO:0000256" key="11">
    <source>
        <dbReference type="ARBA" id="ARBA00047304"/>
    </source>
</evidence>
<keyword evidence="10" id="KW-0539">Nucleus</keyword>
<protein>
    <recommendedName>
        <fullName evidence="3">ADP-ribosyl cyclase/cyclic ADP-ribose hydrolase</fullName>
        <ecNumber evidence="3">3.2.2.6</ecNumber>
    </recommendedName>
</protein>
<evidence type="ECO:0000313" key="14">
    <source>
        <dbReference type="EMBL" id="RVW88917.1"/>
    </source>
</evidence>
<dbReference type="Gene3D" id="1.10.8.430">
    <property type="entry name" value="Helical domain of apoptotic protease-activating factors"/>
    <property type="match status" value="1"/>
</dbReference>
<dbReference type="PANTHER" id="PTHR11017">
    <property type="entry name" value="LEUCINE-RICH REPEAT-CONTAINING PROTEIN"/>
    <property type="match status" value="1"/>
</dbReference>
<evidence type="ECO:0000256" key="9">
    <source>
        <dbReference type="ARBA" id="ARBA00023027"/>
    </source>
</evidence>
<dbReference type="GO" id="GO:0005737">
    <property type="term" value="C:cytoplasm"/>
    <property type="evidence" value="ECO:0007669"/>
    <property type="project" value="UniProtKB-SubCell"/>
</dbReference>
<dbReference type="InterPro" id="IPR003591">
    <property type="entry name" value="Leu-rich_rpt_typical-subtyp"/>
</dbReference>
<dbReference type="InterPro" id="IPR001611">
    <property type="entry name" value="Leu-rich_rpt"/>
</dbReference>
<dbReference type="SUPFAM" id="SSF46785">
    <property type="entry name" value="Winged helix' DNA-binding domain"/>
    <property type="match status" value="1"/>
</dbReference>
<comment type="caution">
    <text evidence="14">The sequence shown here is derived from an EMBL/GenBank/DDBJ whole genome shotgun (WGS) entry which is preliminary data.</text>
</comment>
<comment type="catalytic activity">
    <reaction evidence="11">
        <text>NAD(+) + H2O = ADP-D-ribose + nicotinamide + H(+)</text>
        <dbReference type="Rhea" id="RHEA:16301"/>
        <dbReference type="ChEBI" id="CHEBI:15377"/>
        <dbReference type="ChEBI" id="CHEBI:15378"/>
        <dbReference type="ChEBI" id="CHEBI:17154"/>
        <dbReference type="ChEBI" id="CHEBI:57540"/>
        <dbReference type="ChEBI" id="CHEBI:57967"/>
        <dbReference type="EC" id="3.2.2.6"/>
    </reaction>
    <physiologicalReaction direction="left-to-right" evidence="11">
        <dbReference type="Rhea" id="RHEA:16302"/>
    </physiologicalReaction>
</comment>
<keyword evidence="4" id="KW-0963">Cytoplasm</keyword>
<dbReference type="SUPFAM" id="SSF52047">
    <property type="entry name" value="RNI-like"/>
    <property type="match status" value="1"/>
</dbReference>
<dbReference type="AlphaFoldDB" id="A0A438HWT6"/>
<organism evidence="14 15">
    <name type="scientific">Vitis vinifera</name>
    <name type="common">Grape</name>
    <dbReference type="NCBI Taxonomy" id="29760"/>
    <lineage>
        <taxon>Eukaryota</taxon>
        <taxon>Viridiplantae</taxon>
        <taxon>Streptophyta</taxon>
        <taxon>Embryophyta</taxon>
        <taxon>Tracheophyta</taxon>
        <taxon>Spermatophyta</taxon>
        <taxon>Magnoliopsida</taxon>
        <taxon>eudicotyledons</taxon>
        <taxon>Gunneridae</taxon>
        <taxon>Pentapetalae</taxon>
        <taxon>rosids</taxon>
        <taxon>Vitales</taxon>
        <taxon>Vitaceae</taxon>
        <taxon>Viteae</taxon>
        <taxon>Vitis</taxon>
    </lineage>
</organism>
<evidence type="ECO:0000256" key="6">
    <source>
        <dbReference type="ARBA" id="ARBA00022737"/>
    </source>
</evidence>
<dbReference type="SMART" id="SM00369">
    <property type="entry name" value="LRR_TYP"/>
    <property type="match status" value="4"/>
</dbReference>
<dbReference type="Pfam" id="PF00931">
    <property type="entry name" value="NB-ARC"/>
    <property type="match status" value="1"/>
</dbReference>
<dbReference type="Proteomes" id="UP000288805">
    <property type="component" value="Unassembled WGS sequence"/>
</dbReference>
<dbReference type="SUPFAM" id="SSF52540">
    <property type="entry name" value="P-loop containing nucleoside triphosphate hydrolases"/>
    <property type="match status" value="1"/>
</dbReference>
<dbReference type="EC" id="3.2.2.6" evidence="3"/>
<dbReference type="InterPro" id="IPR032675">
    <property type="entry name" value="LRR_dom_sf"/>
</dbReference>
<evidence type="ECO:0000256" key="12">
    <source>
        <dbReference type="ARBA" id="ARBA00061488"/>
    </source>
</evidence>